<reference evidence="4" key="2">
    <citation type="submission" date="2021-03" db="UniProtKB">
        <authorList>
            <consortium name="EnsemblPlants"/>
        </authorList>
    </citation>
    <scope>IDENTIFICATION</scope>
</reference>
<dbReference type="AlphaFoldDB" id="A0A803MFZ2"/>
<dbReference type="InterPro" id="IPR036537">
    <property type="entry name" value="Adaptor_Cbl_N_dom_sf"/>
</dbReference>
<gene>
    <name evidence="4" type="primary">LOC110727457</name>
</gene>
<protein>
    <recommendedName>
        <fullName evidence="3">DUF7792 domain-containing protein</fullName>
    </recommendedName>
</protein>
<dbReference type="SMR" id="A0A803MFZ2"/>
<dbReference type="InterPro" id="IPR011989">
    <property type="entry name" value="ARM-like"/>
</dbReference>
<organism evidence="4 5">
    <name type="scientific">Chenopodium quinoa</name>
    <name type="common">Quinoa</name>
    <dbReference type="NCBI Taxonomy" id="63459"/>
    <lineage>
        <taxon>Eukaryota</taxon>
        <taxon>Viridiplantae</taxon>
        <taxon>Streptophyta</taxon>
        <taxon>Embryophyta</taxon>
        <taxon>Tracheophyta</taxon>
        <taxon>Spermatophyta</taxon>
        <taxon>Magnoliopsida</taxon>
        <taxon>eudicotyledons</taxon>
        <taxon>Gunneridae</taxon>
        <taxon>Pentapetalae</taxon>
        <taxon>Caryophyllales</taxon>
        <taxon>Chenopodiaceae</taxon>
        <taxon>Chenopodioideae</taxon>
        <taxon>Atripliceae</taxon>
        <taxon>Chenopodium</taxon>
    </lineage>
</organism>
<evidence type="ECO:0000256" key="1">
    <source>
        <dbReference type="ARBA" id="ARBA00022737"/>
    </source>
</evidence>
<dbReference type="InterPro" id="IPR056694">
    <property type="entry name" value="DUF7792"/>
</dbReference>
<dbReference type="KEGG" id="cqi:110727457"/>
<evidence type="ECO:0000313" key="5">
    <source>
        <dbReference type="Proteomes" id="UP000596660"/>
    </source>
</evidence>
<proteinExistence type="predicted"/>
<dbReference type="RefSeq" id="XP_021762708.1">
    <property type="nucleotide sequence ID" value="XM_021907016.1"/>
</dbReference>
<dbReference type="GO" id="GO:0007166">
    <property type="term" value="P:cell surface receptor signaling pathway"/>
    <property type="evidence" value="ECO:0007669"/>
    <property type="project" value="InterPro"/>
</dbReference>
<keyword evidence="2" id="KW-0175">Coiled coil</keyword>
<name>A0A803MFZ2_CHEQI</name>
<sequence>MVASTATSTPSTLDREKTLQNELALPILLTDRLIKSADEAKSSRSDYVELARQADELSQKLRAAVRLSSSPSSSSSIYDRPIRRIAADVTKNLERALTLVRKCKHTGLLRHVFLTITSSAADFKKVSNLLQSSIADFGWLLSIYSDDEGGANLAIPPIVSNDPIFAWVWSYIASLQVNRQVKDRIESANHLASLAGDNQRYRKLIVEEGAVWPLLRLLKDGGGSPDGQIAAATALYMLVDEVERTRIVAAEGGIPIMVQVFAESCMNVQIAVAELVAKVAEIDSIAREEFGKENLLKQLISCLIMEVDMEEYRQYHSGGGKNSIHSIVQKELAAKNYPNYNNRFHSHGNGSNTYSYTKVHSCSSFDSRVGGSSYNRKEKENESPEVKLKLKVMCALALWRLCEGSVLNSQKVAEPKGLFCLSKIIETEKGELQYHCLMTIMEVAKVAEDNADLRKVSWKPSSPPAKAVLEQLLRVIKEESIPDIQIAAIRAIGCLARIFSAKETGIASSLVSQLGNRDVDVATEAAIALAKFACPDNHNCVAHSKTIIEFNGVPLLMKLSAVSDRSRKHGLVLLCYLSMHVGNSKELAEARALKTLENASAMAQNAELKELFSRAVHHLMLYQDGSHPHHHSFAVV</sequence>
<dbReference type="SMART" id="SM00185">
    <property type="entry name" value="ARM"/>
    <property type="match status" value="4"/>
</dbReference>
<dbReference type="GeneID" id="110727457"/>
<evidence type="ECO:0000259" key="3">
    <source>
        <dbReference type="Pfam" id="PF25055"/>
    </source>
</evidence>
<dbReference type="PANTHER" id="PTHR46168">
    <property type="entry name" value="ARMADILLO REPEAT ONLY 4"/>
    <property type="match status" value="1"/>
</dbReference>
<dbReference type="Gramene" id="AUR62028736-RA">
    <property type="protein sequence ID" value="AUR62028736-RA:cds"/>
    <property type="gene ID" value="AUR62028736"/>
</dbReference>
<accession>A0A803MFZ2</accession>
<dbReference type="Pfam" id="PF25055">
    <property type="entry name" value="DUF7792"/>
    <property type="match status" value="1"/>
</dbReference>
<dbReference type="Gene3D" id="1.20.930.20">
    <property type="entry name" value="Adaptor protein Cbl, N-terminal domain"/>
    <property type="match status" value="1"/>
</dbReference>
<dbReference type="SUPFAM" id="SSF48371">
    <property type="entry name" value="ARM repeat"/>
    <property type="match status" value="1"/>
</dbReference>
<reference evidence="4" key="1">
    <citation type="journal article" date="2017" name="Nature">
        <title>The genome of Chenopodium quinoa.</title>
        <authorList>
            <person name="Jarvis D.E."/>
            <person name="Ho Y.S."/>
            <person name="Lightfoot D.J."/>
            <person name="Schmoeckel S.M."/>
            <person name="Li B."/>
            <person name="Borm T.J.A."/>
            <person name="Ohyanagi H."/>
            <person name="Mineta K."/>
            <person name="Michell C.T."/>
            <person name="Saber N."/>
            <person name="Kharbatia N.M."/>
            <person name="Rupper R.R."/>
            <person name="Sharp A.R."/>
            <person name="Dally N."/>
            <person name="Boughton B.A."/>
            <person name="Woo Y.H."/>
            <person name="Gao G."/>
            <person name="Schijlen E.G.W.M."/>
            <person name="Guo X."/>
            <person name="Momin A.A."/>
            <person name="Negrao S."/>
            <person name="Al-Babili S."/>
            <person name="Gehring C."/>
            <person name="Roessner U."/>
            <person name="Jung C."/>
            <person name="Murphy K."/>
            <person name="Arold S.T."/>
            <person name="Gojobori T."/>
            <person name="van der Linden C.G."/>
            <person name="van Loo E.N."/>
            <person name="Jellen E.N."/>
            <person name="Maughan P.J."/>
            <person name="Tester M."/>
        </authorList>
    </citation>
    <scope>NUCLEOTIDE SEQUENCE [LARGE SCALE GENOMIC DNA]</scope>
    <source>
        <strain evidence="4">cv. PI 614886</strain>
    </source>
</reference>
<keyword evidence="5" id="KW-1185">Reference proteome</keyword>
<dbReference type="EnsemblPlants" id="AUR62028736-RA">
    <property type="protein sequence ID" value="AUR62028736-RA:cds"/>
    <property type="gene ID" value="AUR62028736"/>
</dbReference>
<dbReference type="PANTHER" id="PTHR46168:SF15">
    <property type="entry name" value="ARMADILLO REPEAT-CONTAINING DOMAIN-CONTAINING PROTEIN"/>
    <property type="match status" value="1"/>
</dbReference>
<keyword evidence="1" id="KW-0677">Repeat</keyword>
<dbReference type="InterPro" id="IPR000225">
    <property type="entry name" value="Armadillo"/>
</dbReference>
<dbReference type="Gene3D" id="1.25.10.10">
    <property type="entry name" value="Leucine-rich Repeat Variant"/>
    <property type="match status" value="2"/>
</dbReference>
<evidence type="ECO:0000256" key="2">
    <source>
        <dbReference type="SAM" id="Coils"/>
    </source>
</evidence>
<feature type="domain" description="DUF7792" evidence="3">
    <location>
        <begin position="21"/>
        <end position="145"/>
    </location>
</feature>
<feature type="coiled-coil region" evidence="2">
    <location>
        <begin position="40"/>
        <end position="67"/>
    </location>
</feature>
<evidence type="ECO:0000313" key="4">
    <source>
        <dbReference type="EnsemblPlants" id="AUR62028736-RA:cds"/>
    </source>
</evidence>
<dbReference type="OrthoDB" id="1683831at2759"/>
<dbReference type="Proteomes" id="UP000596660">
    <property type="component" value="Unplaced"/>
</dbReference>
<dbReference type="InterPro" id="IPR016024">
    <property type="entry name" value="ARM-type_fold"/>
</dbReference>